<evidence type="ECO:0000259" key="12">
    <source>
        <dbReference type="Pfam" id="PF07715"/>
    </source>
</evidence>
<dbReference type="Pfam" id="PF07715">
    <property type="entry name" value="Plug"/>
    <property type="match status" value="1"/>
</dbReference>
<evidence type="ECO:0000313" key="13">
    <source>
        <dbReference type="EMBL" id="MFC4821484.1"/>
    </source>
</evidence>
<evidence type="ECO:0000256" key="5">
    <source>
        <dbReference type="ARBA" id="ARBA00023077"/>
    </source>
</evidence>
<dbReference type="Proteomes" id="UP001595886">
    <property type="component" value="Unassembled WGS sequence"/>
</dbReference>
<dbReference type="PANTHER" id="PTHR30069">
    <property type="entry name" value="TONB-DEPENDENT OUTER MEMBRANE RECEPTOR"/>
    <property type="match status" value="1"/>
</dbReference>
<feature type="domain" description="TonB-dependent receptor plug" evidence="12">
    <location>
        <begin position="66"/>
        <end position="165"/>
    </location>
</feature>
<keyword evidence="2 8" id="KW-0813">Transport</keyword>
<evidence type="ECO:0000313" key="14">
    <source>
        <dbReference type="Proteomes" id="UP001595886"/>
    </source>
</evidence>
<evidence type="ECO:0000256" key="2">
    <source>
        <dbReference type="ARBA" id="ARBA00022448"/>
    </source>
</evidence>
<dbReference type="RefSeq" id="WP_380021761.1">
    <property type="nucleotide sequence ID" value="NZ_JBHSHD010000010.1"/>
</dbReference>
<keyword evidence="4 8" id="KW-0812">Transmembrane</keyword>
<sequence>MKHTTRSLPAASACVALLVAANAAIPPARAGTEAAGEAATAEPLDNVERLEPVVVTGTPEDAPLTVVVDPKAPRQPVPASDGADLLKSIPGFSTIRKGGSNGDPVLRGMAGSRLNILVDGGAFAGGCPSRMDPPTAYIAPELFDRVTVIKGPQTVIHGPGNSAGTVLFEREHARRADSGWSLDGSLIGGSHGRADETLDVSAGTPDGYATLSANHVRSGDYEDGNGDRVHSSYERWNTDVSLGWTPDDDTRLALGAGRGDGHAAYAFSSMDGARFLRESLGLEFEKRNLGEVFTRLQAKAYHHYADHVMDNYTLRDPDPASMMPMPMASDVDRRTTGGRVAGTFEWRDLRLVAGVDVSQNVHSVRNGGPPGSAMGDYRRVPRVRDARMSTAGAFAEAVSKIDDRQRIVSGLRLDRAHARGYALAAGDGAGGMGMDEPRPSVAASRGETLPSGFVRWERDLTSSPTTLYAGVGHVARFPDYWELFGQHVDASVSSFVRLDAERTTQLDVGARYGDGRLKAWVSGYVGHVSDFILLHYPADPMGRAYASSVAATIAGGEAGLQYAPGGNWKLDASLACAWGRNDTGHRPLPQLPPLEARLGLTYDAGAWSVGALWRAATAQHRVAVGEGNIVGQDLGPSGGFGVLSLNGGYRLSGNLVLTAGIDNVLDKTYAEHVNAANQDLAGYVETTRVNEPGRTVWLKANFRF</sequence>
<comment type="similarity">
    <text evidence="8 9">Belongs to the TonB-dependent receptor family.</text>
</comment>
<reference evidence="14" key="1">
    <citation type="journal article" date="2019" name="Int. J. Syst. Evol. Microbiol.">
        <title>The Global Catalogue of Microorganisms (GCM) 10K type strain sequencing project: providing services to taxonomists for standard genome sequencing and annotation.</title>
        <authorList>
            <consortium name="The Broad Institute Genomics Platform"/>
            <consortium name="The Broad Institute Genome Sequencing Center for Infectious Disease"/>
            <person name="Wu L."/>
            <person name="Ma J."/>
        </authorList>
    </citation>
    <scope>NUCLEOTIDE SEQUENCE [LARGE SCALE GENOMIC DNA]</scope>
    <source>
        <strain evidence="14">CCUG 30340</strain>
    </source>
</reference>
<dbReference type="InterPro" id="IPR012910">
    <property type="entry name" value="Plug_dom"/>
</dbReference>
<evidence type="ECO:0000256" key="6">
    <source>
        <dbReference type="ARBA" id="ARBA00023136"/>
    </source>
</evidence>
<dbReference type="InterPro" id="IPR036942">
    <property type="entry name" value="Beta-barrel_TonB_sf"/>
</dbReference>
<dbReference type="Pfam" id="PF00593">
    <property type="entry name" value="TonB_dep_Rec_b-barrel"/>
    <property type="match status" value="1"/>
</dbReference>
<dbReference type="NCBIfam" id="TIGR01778">
    <property type="entry name" value="TonB-copper"/>
    <property type="match status" value="1"/>
</dbReference>
<keyword evidence="5 9" id="KW-0798">TonB box</keyword>
<feature type="domain" description="TonB-dependent receptor-like beta-barrel" evidence="11">
    <location>
        <begin position="219"/>
        <end position="664"/>
    </location>
</feature>
<keyword evidence="7 8" id="KW-0998">Cell outer membrane</keyword>
<dbReference type="InterPro" id="IPR000531">
    <property type="entry name" value="Beta-barrel_TonB"/>
</dbReference>
<evidence type="ECO:0000259" key="11">
    <source>
        <dbReference type="Pfam" id="PF00593"/>
    </source>
</evidence>
<gene>
    <name evidence="13" type="ORF">ACFO6Q_14215</name>
</gene>
<comment type="caution">
    <text evidence="13">The sequence shown here is derived from an EMBL/GenBank/DDBJ whole genome shotgun (WGS) entry which is preliminary data.</text>
</comment>
<name>A0ABV9QYK1_9GAMM</name>
<dbReference type="InterPro" id="IPR010100">
    <property type="entry name" value="TonB-dep_Cu_rcpt"/>
</dbReference>
<protein>
    <submittedName>
        <fullName evidence="13">TonB-dependent copper receptor</fullName>
    </submittedName>
</protein>
<dbReference type="CDD" id="cd01347">
    <property type="entry name" value="ligand_gated_channel"/>
    <property type="match status" value="1"/>
</dbReference>
<dbReference type="PANTHER" id="PTHR30069:SF49">
    <property type="entry name" value="OUTER MEMBRANE PROTEIN C"/>
    <property type="match status" value="1"/>
</dbReference>
<feature type="chain" id="PRO_5046163703" evidence="10">
    <location>
        <begin position="31"/>
        <end position="704"/>
    </location>
</feature>
<dbReference type="Gene3D" id="2.170.130.10">
    <property type="entry name" value="TonB-dependent receptor, plug domain"/>
    <property type="match status" value="1"/>
</dbReference>
<keyword evidence="3 8" id="KW-1134">Transmembrane beta strand</keyword>
<organism evidence="13 14">
    <name type="scientific">Dokdonella ginsengisoli</name>
    <dbReference type="NCBI Taxonomy" id="363846"/>
    <lineage>
        <taxon>Bacteria</taxon>
        <taxon>Pseudomonadati</taxon>
        <taxon>Pseudomonadota</taxon>
        <taxon>Gammaproteobacteria</taxon>
        <taxon>Lysobacterales</taxon>
        <taxon>Rhodanobacteraceae</taxon>
        <taxon>Dokdonella</taxon>
    </lineage>
</organism>
<evidence type="ECO:0000256" key="3">
    <source>
        <dbReference type="ARBA" id="ARBA00022452"/>
    </source>
</evidence>
<dbReference type="SUPFAM" id="SSF56935">
    <property type="entry name" value="Porins"/>
    <property type="match status" value="1"/>
</dbReference>
<keyword evidence="6 8" id="KW-0472">Membrane</keyword>
<evidence type="ECO:0000256" key="9">
    <source>
        <dbReference type="RuleBase" id="RU003357"/>
    </source>
</evidence>
<keyword evidence="10" id="KW-0732">Signal</keyword>
<dbReference type="Gene3D" id="2.40.170.20">
    <property type="entry name" value="TonB-dependent receptor, beta-barrel domain"/>
    <property type="match status" value="1"/>
</dbReference>
<accession>A0ABV9QYK1</accession>
<dbReference type="InterPro" id="IPR037066">
    <property type="entry name" value="Plug_dom_sf"/>
</dbReference>
<feature type="signal peptide" evidence="10">
    <location>
        <begin position="1"/>
        <end position="30"/>
    </location>
</feature>
<dbReference type="InterPro" id="IPR039426">
    <property type="entry name" value="TonB-dep_rcpt-like"/>
</dbReference>
<proteinExistence type="inferred from homology"/>
<dbReference type="EMBL" id="JBHSHD010000010">
    <property type="protein sequence ID" value="MFC4821484.1"/>
    <property type="molecule type" value="Genomic_DNA"/>
</dbReference>
<evidence type="ECO:0000256" key="1">
    <source>
        <dbReference type="ARBA" id="ARBA00004571"/>
    </source>
</evidence>
<comment type="subcellular location">
    <subcellularLocation>
        <location evidence="1 8">Cell outer membrane</location>
        <topology evidence="1 8">Multi-pass membrane protein</topology>
    </subcellularLocation>
</comment>
<keyword evidence="14" id="KW-1185">Reference proteome</keyword>
<evidence type="ECO:0000256" key="4">
    <source>
        <dbReference type="ARBA" id="ARBA00022692"/>
    </source>
</evidence>
<evidence type="ECO:0000256" key="10">
    <source>
        <dbReference type="SAM" id="SignalP"/>
    </source>
</evidence>
<dbReference type="PROSITE" id="PS52016">
    <property type="entry name" value="TONB_DEPENDENT_REC_3"/>
    <property type="match status" value="1"/>
</dbReference>
<evidence type="ECO:0000256" key="8">
    <source>
        <dbReference type="PROSITE-ProRule" id="PRU01360"/>
    </source>
</evidence>
<keyword evidence="13" id="KW-0675">Receptor</keyword>
<evidence type="ECO:0000256" key="7">
    <source>
        <dbReference type="ARBA" id="ARBA00023237"/>
    </source>
</evidence>